<evidence type="ECO:0000256" key="6">
    <source>
        <dbReference type="HAMAP-Rule" id="MF_00265"/>
    </source>
</evidence>
<name>A0ABQ4F7N8_9ACTN</name>
<dbReference type="HAMAP" id="MF_00265">
    <property type="entry name" value="VapC_Nob1"/>
    <property type="match status" value="1"/>
</dbReference>
<dbReference type="SUPFAM" id="SSF88723">
    <property type="entry name" value="PIN domain-like"/>
    <property type="match status" value="1"/>
</dbReference>
<dbReference type="Pfam" id="PF01850">
    <property type="entry name" value="PIN"/>
    <property type="match status" value="1"/>
</dbReference>
<comment type="function">
    <text evidence="6">Toxic component of a toxin-antitoxin (TA) system. An RNase.</text>
</comment>
<comment type="caution">
    <text evidence="8">The sequence shown here is derived from an EMBL/GenBank/DDBJ whole genome shotgun (WGS) entry which is preliminary data.</text>
</comment>
<keyword evidence="9" id="KW-1185">Reference proteome</keyword>
<dbReference type="Gene3D" id="3.40.50.1010">
    <property type="entry name" value="5'-nuclease"/>
    <property type="match status" value="1"/>
</dbReference>
<dbReference type="InterPro" id="IPR044153">
    <property type="entry name" value="PIN_Pae0151-like"/>
</dbReference>
<evidence type="ECO:0000313" key="9">
    <source>
        <dbReference type="Proteomes" id="UP000651728"/>
    </source>
</evidence>
<keyword evidence="2 6" id="KW-0540">Nuclease</keyword>
<proteinExistence type="inferred from homology"/>
<feature type="binding site" evidence="6">
    <location>
        <position position="5"/>
    </location>
    <ligand>
        <name>Mg(2+)</name>
        <dbReference type="ChEBI" id="CHEBI:18420"/>
    </ligand>
</feature>
<protein>
    <recommendedName>
        <fullName evidence="6">Ribonuclease VapC</fullName>
        <shortName evidence="6">RNase VapC</shortName>
        <ecNumber evidence="6">3.1.-.-</ecNumber>
    </recommendedName>
    <alternativeName>
        <fullName evidence="6">Toxin VapC</fullName>
    </alternativeName>
</protein>
<dbReference type="InterPro" id="IPR002716">
    <property type="entry name" value="PIN_dom"/>
</dbReference>
<keyword evidence="6" id="KW-0800">Toxin</keyword>
<dbReference type="EMBL" id="BOOB01000007">
    <property type="protein sequence ID" value="GIH30804.1"/>
    <property type="molecule type" value="Genomic_DNA"/>
</dbReference>
<dbReference type="EC" id="3.1.-.-" evidence="6"/>
<keyword evidence="1 6" id="KW-1277">Toxin-antitoxin system</keyword>
<comment type="cofactor">
    <cofactor evidence="6">
        <name>Mg(2+)</name>
        <dbReference type="ChEBI" id="CHEBI:18420"/>
    </cofactor>
</comment>
<dbReference type="InterPro" id="IPR029060">
    <property type="entry name" value="PIN-like_dom_sf"/>
</dbReference>
<evidence type="ECO:0000256" key="4">
    <source>
        <dbReference type="ARBA" id="ARBA00022801"/>
    </source>
</evidence>
<organism evidence="8 9">
    <name type="scientific">Microbispora amethystogenes</name>
    <dbReference type="NCBI Taxonomy" id="1427754"/>
    <lineage>
        <taxon>Bacteria</taxon>
        <taxon>Bacillati</taxon>
        <taxon>Actinomycetota</taxon>
        <taxon>Actinomycetes</taxon>
        <taxon>Streptosporangiales</taxon>
        <taxon>Streptosporangiaceae</taxon>
        <taxon>Microbispora</taxon>
    </lineage>
</organism>
<dbReference type="PANTHER" id="PTHR35901:SF1">
    <property type="entry name" value="EXONUCLEASE VAPC9"/>
    <property type="match status" value="1"/>
</dbReference>
<evidence type="ECO:0000256" key="2">
    <source>
        <dbReference type="ARBA" id="ARBA00022722"/>
    </source>
</evidence>
<dbReference type="RefSeq" id="WP_204284263.1">
    <property type="nucleotide sequence ID" value="NZ_BAABEJ010000003.1"/>
</dbReference>
<comment type="similarity">
    <text evidence="6">Belongs to the PINc/VapC protein family.</text>
</comment>
<dbReference type="InterPro" id="IPR051619">
    <property type="entry name" value="TypeII_TA_RNase_PINc/VapC"/>
</dbReference>
<evidence type="ECO:0000256" key="3">
    <source>
        <dbReference type="ARBA" id="ARBA00022723"/>
    </source>
</evidence>
<feature type="binding site" evidence="6">
    <location>
        <position position="95"/>
    </location>
    <ligand>
        <name>Mg(2+)</name>
        <dbReference type="ChEBI" id="CHEBI:18420"/>
    </ligand>
</feature>
<dbReference type="PANTHER" id="PTHR35901">
    <property type="entry name" value="RIBONUCLEASE VAPC3"/>
    <property type="match status" value="1"/>
</dbReference>
<dbReference type="Proteomes" id="UP000651728">
    <property type="component" value="Unassembled WGS sequence"/>
</dbReference>
<evidence type="ECO:0000259" key="7">
    <source>
        <dbReference type="Pfam" id="PF01850"/>
    </source>
</evidence>
<sequence length="130" mass="13805">MIVIDASALVTVLVEKGSPGRALRKRLRGEALAAPAHIDAEVLSVLRGLTLSGKLDVQRAEKSLGLLKAMPLTRAPLTVHLGRSWQLRGNYSAYDALYLALAESLACPLVTSDARIAKGCGAQCPIEVFV</sequence>
<keyword evidence="4 6" id="KW-0378">Hydrolase</keyword>
<gene>
    <name evidence="6" type="primary">vapC</name>
    <name evidence="8" type="ORF">Mam01_09680</name>
</gene>
<accession>A0ABQ4F7N8</accession>
<dbReference type="CDD" id="cd09873">
    <property type="entry name" value="PIN_Pae0151-like"/>
    <property type="match status" value="1"/>
</dbReference>
<dbReference type="InterPro" id="IPR022907">
    <property type="entry name" value="VapC_family"/>
</dbReference>
<evidence type="ECO:0000256" key="5">
    <source>
        <dbReference type="ARBA" id="ARBA00022842"/>
    </source>
</evidence>
<evidence type="ECO:0000256" key="1">
    <source>
        <dbReference type="ARBA" id="ARBA00022649"/>
    </source>
</evidence>
<reference evidence="8 9" key="1">
    <citation type="submission" date="2021-01" db="EMBL/GenBank/DDBJ databases">
        <title>Whole genome shotgun sequence of Microbispora amethystogenes NBRC 101907.</title>
        <authorList>
            <person name="Komaki H."/>
            <person name="Tamura T."/>
        </authorList>
    </citation>
    <scope>NUCLEOTIDE SEQUENCE [LARGE SCALE GENOMIC DNA]</scope>
    <source>
        <strain evidence="8 9">NBRC 101907</strain>
    </source>
</reference>
<feature type="domain" description="PIN" evidence="7">
    <location>
        <begin position="2"/>
        <end position="118"/>
    </location>
</feature>
<keyword evidence="5 6" id="KW-0460">Magnesium</keyword>
<evidence type="ECO:0000313" key="8">
    <source>
        <dbReference type="EMBL" id="GIH30804.1"/>
    </source>
</evidence>
<keyword evidence="3 6" id="KW-0479">Metal-binding</keyword>